<dbReference type="EMBL" id="SJPR01000001">
    <property type="protein sequence ID" value="TWU00435.1"/>
    <property type="molecule type" value="Genomic_DNA"/>
</dbReference>
<feature type="transmembrane region" description="Helical" evidence="1">
    <location>
        <begin position="12"/>
        <end position="32"/>
    </location>
</feature>
<dbReference type="InterPro" id="IPR011453">
    <property type="entry name" value="DUF1559"/>
</dbReference>
<evidence type="ECO:0000259" key="2">
    <source>
        <dbReference type="Pfam" id="PF07596"/>
    </source>
</evidence>
<keyword evidence="1" id="KW-1133">Transmembrane helix</keyword>
<name>A0A5C6AK60_9BACT</name>
<sequence>MRIIRSTGVSVIELLIVISIIGMLLSLLLPAVQSSRESARKVDCLSRSRQLGLAIQQYHGATNELPPSRISDRYLTWAALVLPYLEQQTIYDQMDPMRVFSVQSDQVRLTPIEAFLCPTRSHDSLVSNVRKVPGIVGDYAAVTSTFLLTGNDGRYFDGSLIVADSTPHERYPRSTLSNWKSRTHFKDITDGTSKTFLLGEGSLWMIQRTALYDGNYNTGAFLGDDDYPEEYLDIAPRILPHPIAESESQPKACIGSAHPDTVTMTMVDGSVRPVRKDVDIKVLESLVTRAGGETTSLTDVDN</sequence>
<dbReference type="PANTHER" id="PTHR30093">
    <property type="entry name" value="GENERAL SECRETION PATHWAY PROTEIN G"/>
    <property type="match status" value="1"/>
</dbReference>
<feature type="domain" description="DUF1559" evidence="2">
    <location>
        <begin position="33"/>
        <end position="279"/>
    </location>
</feature>
<dbReference type="AlphaFoldDB" id="A0A5C6AK60"/>
<dbReference type="PANTHER" id="PTHR30093:SF2">
    <property type="entry name" value="TYPE II SECRETION SYSTEM PROTEIN H"/>
    <property type="match status" value="1"/>
</dbReference>
<evidence type="ECO:0000313" key="3">
    <source>
        <dbReference type="EMBL" id="TWU00435.1"/>
    </source>
</evidence>
<evidence type="ECO:0000256" key="1">
    <source>
        <dbReference type="SAM" id="Phobius"/>
    </source>
</evidence>
<dbReference type="Pfam" id="PF07596">
    <property type="entry name" value="SBP_bac_10"/>
    <property type="match status" value="1"/>
</dbReference>
<dbReference type="Gene3D" id="3.30.700.10">
    <property type="entry name" value="Glycoprotein, Type 4 Pilin"/>
    <property type="match status" value="1"/>
</dbReference>
<dbReference type="InterPro" id="IPR045584">
    <property type="entry name" value="Pilin-like"/>
</dbReference>
<keyword evidence="4" id="KW-1185">Reference proteome</keyword>
<dbReference type="RefSeq" id="WP_146444109.1">
    <property type="nucleotide sequence ID" value="NZ_SJPR01000001.1"/>
</dbReference>
<accession>A0A5C6AK60</accession>
<dbReference type="SUPFAM" id="SSF54523">
    <property type="entry name" value="Pili subunits"/>
    <property type="match status" value="1"/>
</dbReference>
<keyword evidence="1" id="KW-0812">Transmembrane</keyword>
<dbReference type="Proteomes" id="UP000317421">
    <property type="component" value="Unassembled WGS sequence"/>
</dbReference>
<dbReference type="OrthoDB" id="255848at2"/>
<reference evidence="3 4" key="1">
    <citation type="submission" date="2019-02" db="EMBL/GenBank/DDBJ databases">
        <title>Deep-cultivation of Planctomycetes and their phenomic and genomic characterization uncovers novel biology.</title>
        <authorList>
            <person name="Wiegand S."/>
            <person name="Jogler M."/>
            <person name="Boedeker C."/>
            <person name="Pinto D."/>
            <person name="Vollmers J."/>
            <person name="Rivas-Marin E."/>
            <person name="Kohn T."/>
            <person name="Peeters S.H."/>
            <person name="Heuer A."/>
            <person name="Rast P."/>
            <person name="Oberbeckmann S."/>
            <person name="Bunk B."/>
            <person name="Jeske O."/>
            <person name="Meyerdierks A."/>
            <person name="Storesund J.E."/>
            <person name="Kallscheuer N."/>
            <person name="Luecker S."/>
            <person name="Lage O.M."/>
            <person name="Pohl T."/>
            <person name="Merkel B.J."/>
            <person name="Hornburger P."/>
            <person name="Mueller R.-W."/>
            <person name="Bruemmer F."/>
            <person name="Labrenz M."/>
            <person name="Spormann A.M."/>
            <person name="Op Den Camp H."/>
            <person name="Overmann J."/>
            <person name="Amann R."/>
            <person name="Jetten M.S.M."/>
            <person name="Mascher T."/>
            <person name="Medema M.H."/>
            <person name="Devos D.P."/>
            <person name="Kaster A.-K."/>
            <person name="Ovreas L."/>
            <person name="Rohde M."/>
            <person name="Galperin M.Y."/>
            <person name="Jogler C."/>
        </authorList>
    </citation>
    <scope>NUCLEOTIDE SEQUENCE [LARGE SCALE GENOMIC DNA]</scope>
    <source>
        <strain evidence="3 4">Pla108</strain>
    </source>
</reference>
<proteinExistence type="predicted"/>
<keyword evidence="1" id="KW-0472">Membrane</keyword>
<gene>
    <name evidence="3" type="ORF">Pla108_13860</name>
</gene>
<protein>
    <recommendedName>
        <fullName evidence="2">DUF1559 domain-containing protein</fullName>
    </recommendedName>
</protein>
<organism evidence="3 4">
    <name type="scientific">Botrimarina colliarenosi</name>
    <dbReference type="NCBI Taxonomy" id="2528001"/>
    <lineage>
        <taxon>Bacteria</taxon>
        <taxon>Pseudomonadati</taxon>
        <taxon>Planctomycetota</taxon>
        <taxon>Planctomycetia</taxon>
        <taxon>Pirellulales</taxon>
        <taxon>Lacipirellulaceae</taxon>
        <taxon>Botrimarina</taxon>
    </lineage>
</organism>
<evidence type="ECO:0000313" key="4">
    <source>
        <dbReference type="Proteomes" id="UP000317421"/>
    </source>
</evidence>
<comment type="caution">
    <text evidence="3">The sequence shown here is derived from an EMBL/GenBank/DDBJ whole genome shotgun (WGS) entry which is preliminary data.</text>
</comment>